<dbReference type="InterPro" id="IPR011583">
    <property type="entry name" value="Chitinase_II/V-like_cat"/>
</dbReference>
<dbReference type="InterPro" id="IPR003610">
    <property type="entry name" value="CBM5/12"/>
</dbReference>
<keyword evidence="2" id="KW-0624">Polysaccharide degradation</keyword>
<dbReference type="SMART" id="SM00636">
    <property type="entry name" value="Glyco_18"/>
    <property type="match status" value="1"/>
</dbReference>
<keyword evidence="4 5" id="KW-0326">Glycosidase</keyword>
<evidence type="ECO:0000313" key="10">
    <source>
        <dbReference type="Proteomes" id="UP000572051"/>
    </source>
</evidence>
<keyword evidence="10" id="KW-1185">Reference proteome</keyword>
<dbReference type="SUPFAM" id="SSF51055">
    <property type="entry name" value="Carbohydrate binding domain"/>
    <property type="match status" value="1"/>
</dbReference>
<evidence type="ECO:0000256" key="7">
    <source>
        <dbReference type="SAM" id="SignalP"/>
    </source>
</evidence>
<evidence type="ECO:0000256" key="5">
    <source>
        <dbReference type="RuleBase" id="RU000489"/>
    </source>
</evidence>
<evidence type="ECO:0000256" key="3">
    <source>
        <dbReference type="ARBA" id="ARBA00023277"/>
    </source>
</evidence>
<dbReference type="GO" id="GO:0006032">
    <property type="term" value="P:chitin catabolic process"/>
    <property type="evidence" value="ECO:0007669"/>
    <property type="project" value="UniProtKB-KW"/>
</dbReference>
<feature type="signal peptide" evidence="7">
    <location>
        <begin position="1"/>
        <end position="43"/>
    </location>
</feature>
<accession>A0A7Z0EQU2</accession>
<dbReference type="PANTHER" id="PTHR11177">
    <property type="entry name" value="CHITINASE"/>
    <property type="match status" value="1"/>
</dbReference>
<dbReference type="SUPFAM" id="SSF51445">
    <property type="entry name" value="(Trans)glycosidases"/>
    <property type="match status" value="1"/>
</dbReference>
<dbReference type="InterPro" id="IPR001579">
    <property type="entry name" value="Glyco_hydro_18_chit_AS"/>
</dbReference>
<keyword evidence="1 5" id="KW-0378">Hydrolase</keyword>
<feature type="chain" id="PRO_5030884074" evidence="7">
    <location>
        <begin position="44"/>
        <end position="789"/>
    </location>
</feature>
<dbReference type="Proteomes" id="UP000572051">
    <property type="component" value="Unassembled WGS sequence"/>
</dbReference>
<feature type="domain" description="GH18" evidence="8">
    <location>
        <begin position="94"/>
        <end position="567"/>
    </location>
</feature>
<evidence type="ECO:0000259" key="8">
    <source>
        <dbReference type="PROSITE" id="PS51910"/>
    </source>
</evidence>
<keyword evidence="7" id="KW-0732">Signal</keyword>
<dbReference type="SMART" id="SM00495">
    <property type="entry name" value="ChtBD3"/>
    <property type="match status" value="1"/>
</dbReference>
<dbReference type="InterPro" id="IPR029070">
    <property type="entry name" value="Chitinase_insertion_sf"/>
</dbReference>
<comment type="caution">
    <text evidence="9">The sequence shown here is derived from an EMBL/GenBank/DDBJ whole genome shotgun (WGS) entry which is preliminary data.</text>
</comment>
<dbReference type="Gene3D" id="3.20.20.80">
    <property type="entry name" value="Glycosidases"/>
    <property type="match status" value="2"/>
</dbReference>
<keyword evidence="3" id="KW-0119">Carbohydrate metabolism</keyword>
<dbReference type="GO" id="GO:0005975">
    <property type="term" value="P:carbohydrate metabolic process"/>
    <property type="evidence" value="ECO:0007669"/>
    <property type="project" value="InterPro"/>
</dbReference>
<feature type="region of interest" description="Disordered" evidence="6">
    <location>
        <begin position="43"/>
        <end position="66"/>
    </location>
</feature>
<dbReference type="SUPFAM" id="SSF54556">
    <property type="entry name" value="Chitinase insertion domain"/>
    <property type="match status" value="1"/>
</dbReference>
<protein>
    <submittedName>
        <fullName evidence="9">Chitinase</fullName>
        <ecNumber evidence="9">3.2.1.14</ecNumber>
    </submittedName>
</protein>
<gene>
    <name evidence="9" type="ORF">HNR10_004340</name>
</gene>
<dbReference type="PROSITE" id="PS01095">
    <property type="entry name" value="GH18_1"/>
    <property type="match status" value="1"/>
</dbReference>
<dbReference type="Gene3D" id="3.10.50.10">
    <property type="match status" value="1"/>
</dbReference>
<evidence type="ECO:0000256" key="6">
    <source>
        <dbReference type="SAM" id="MobiDB-lite"/>
    </source>
</evidence>
<organism evidence="9 10">
    <name type="scientific">Nocardiopsis aegyptia</name>
    <dbReference type="NCBI Taxonomy" id="220378"/>
    <lineage>
        <taxon>Bacteria</taxon>
        <taxon>Bacillati</taxon>
        <taxon>Actinomycetota</taxon>
        <taxon>Actinomycetes</taxon>
        <taxon>Streptosporangiales</taxon>
        <taxon>Nocardiopsidaceae</taxon>
        <taxon>Nocardiopsis</taxon>
    </lineage>
</organism>
<feature type="region of interest" description="Disordered" evidence="6">
    <location>
        <begin position="143"/>
        <end position="162"/>
    </location>
</feature>
<dbReference type="InterPro" id="IPR017853">
    <property type="entry name" value="GH"/>
</dbReference>
<dbReference type="AlphaFoldDB" id="A0A7Z0EQU2"/>
<dbReference type="Pfam" id="PF02839">
    <property type="entry name" value="CBM_5_12"/>
    <property type="match status" value="1"/>
</dbReference>
<evidence type="ECO:0000313" key="9">
    <source>
        <dbReference type="EMBL" id="NYJ36459.1"/>
    </source>
</evidence>
<dbReference type="EC" id="3.2.1.14" evidence="9"/>
<name>A0A7Z0EQU2_9ACTN</name>
<dbReference type="GO" id="GO:0008843">
    <property type="term" value="F:endochitinase activity"/>
    <property type="evidence" value="ECO:0007669"/>
    <property type="project" value="UniProtKB-EC"/>
</dbReference>
<dbReference type="Pfam" id="PF06483">
    <property type="entry name" value="ChiC"/>
    <property type="match status" value="1"/>
</dbReference>
<dbReference type="Gene3D" id="2.10.10.20">
    <property type="entry name" value="Carbohydrate-binding module superfamily 5/12"/>
    <property type="match status" value="1"/>
</dbReference>
<dbReference type="InterPro" id="IPR036573">
    <property type="entry name" value="CBM_sf_5/12"/>
</dbReference>
<proteinExistence type="predicted"/>
<dbReference type="Pfam" id="PF00704">
    <property type="entry name" value="Glyco_hydro_18"/>
    <property type="match status" value="1"/>
</dbReference>
<dbReference type="EMBL" id="JACCFS010000001">
    <property type="protein sequence ID" value="NYJ36459.1"/>
    <property type="molecule type" value="Genomic_DNA"/>
</dbReference>
<dbReference type="PANTHER" id="PTHR11177:SF308">
    <property type="entry name" value="CHITINASE A"/>
    <property type="match status" value="1"/>
</dbReference>
<evidence type="ECO:0000256" key="2">
    <source>
        <dbReference type="ARBA" id="ARBA00023024"/>
    </source>
</evidence>
<dbReference type="InterPro" id="IPR009470">
    <property type="entry name" value="Chi_C"/>
</dbReference>
<dbReference type="CDD" id="cd12215">
    <property type="entry name" value="ChiC_BD"/>
    <property type="match status" value="1"/>
</dbReference>
<reference evidence="9 10" key="1">
    <citation type="submission" date="2020-07" db="EMBL/GenBank/DDBJ databases">
        <title>Sequencing the genomes of 1000 actinobacteria strains.</title>
        <authorList>
            <person name="Klenk H.-P."/>
        </authorList>
    </citation>
    <scope>NUCLEOTIDE SEQUENCE [LARGE SCALE GENOMIC DNA]</scope>
    <source>
        <strain evidence="9 10">DSM 44442</strain>
    </source>
</reference>
<dbReference type="InterPro" id="IPR001223">
    <property type="entry name" value="Glyco_hydro18_cat"/>
</dbReference>
<evidence type="ECO:0000256" key="4">
    <source>
        <dbReference type="ARBA" id="ARBA00023295"/>
    </source>
</evidence>
<keyword evidence="2" id="KW-0146">Chitin degradation</keyword>
<dbReference type="InterPro" id="IPR050314">
    <property type="entry name" value="Glycosyl_Hydrlase_18"/>
</dbReference>
<dbReference type="GO" id="GO:0008061">
    <property type="term" value="F:chitin binding"/>
    <property type="evidence" value="ECO:0007669"/>
    <property type="project" value="InterPro"/>
</dbReference>
<dbReference type="RefSeq" id="WP_179826377.1">
    <property type="nucleotide sequence ID" value="NZ_JACCFS010000001.1"/>
</dbReference>
<sequence>MPFSHHPPGPRAGTARWARALGSAAAGLCVAASVLFTAPTAHAAPQAPPAQPTEAAAESDCRPDGLYRTPGVDVPYCDVYDADGRERLPNGLDRRVIGYFTSWRNGSNGQPSYLVDDIPWDRISHINYAFGHVDGDNRLSVGPDGPDNPATGMTWDRPGLEPDPEFPYGGHFNQLNKFKKDHPGVRTLVAVGGWAETGGYFDPNGERVDSGGFYSMTTTSTGVNHAGIETFADSAVEFVREYGFDGLDIDYEYATSNDGAGSPDDYWISDQRRGLLWEGYEELMRVLREKLDAASAEDGTYYQLTAAVPSSGWLLRGQEVHQVVRYLDFVNMMTYDLHGTWNHFVGHNGALYDSGLDPELSDVYGAYNGIGYLNADWAHHYFRGAMQAGRINLGLPFYTRGWKDVEGGENGLWGTAALPDQNQCQPGTGVTVPCGDGADGIDNLWHDSDPVTGGAIAAGANPIWHVLNLENGVVGDYTDDYGVTDGLEGTYTRHWDETTRNEWWWNPTTDTFLSGDADRATSAKADYVAETGLGGVMIWEMAGDYSYDEAAGQYEMGDTLITGLHERLSDAGPYGAAKAETAAPAQVLDVDVDFGGFALGDNNYPITPDVTITNNSSGDIPGGSTITFDYGTSAPGNMSDQSGMGLTHVQVGHDRGDNVGGLDGDFHRVELTVPSWQSIPAGGSLDFTLSYRLPIAQPSNFRIGIGGTEYAITYDHPREGTLVDAPDPGDGGGGGDPADCDAPAWTTGTAYTQGDTVTHGGAAYRAKWWTRDEPGTTGEWGAWEHLGAC</sequence>
<dbReference type="PROSITE" id="PS51910">
    <property type="entry name" value="GH18_2"/>
    <property type="match status" value="1"/>
</dbReference>
<dbReference type="GO" id="GO:0030246">
    <property type="term" value="F:carbohydrate binding"/>
    <property type="evidence" value="ECO:0007669"/>
    <property type="project" value="InterPro"/>
</dbReference>
<dbReference type="CDD" id="cd06548">
    <property type="entry name" value="GH18_chitinase"/>
    <property type="match status" value="1"/>
</dbReference>
<dbReference type="GO" id="GO:0005576">
    <property type="term" value="C:extracellular region"/>
    <property type="evidence" value="ECO:0007669"/>
    <property type="project" value="InterPro"/>
</dbReference>
<evidence type="ECO:0000256" key="1">
    <source>
        <dbReference type="ARBA" id="ARBA00022801"/>
    </source>
</evidence>